<keyword evidence="2" id="KW-1003">Cell membrane</keyword>
<feature type="transmembrane region" description="Helical" evidence="8">
    <location>
        <begin position="295"/>
        <end position="314"/>
    </location>
</feature>
<keyword evidence="6 8" id="KW-1133">Transmembrane helix</keyword>
<dbReference type="GO" id="GO:0009103">
    <property type="term" value="P:lipopolysaccharide biosynthetic process"/>
    <property type="evidence" value="ECO:0007669"/>
    <property type="project" value="UniProtKB-ARBA"/>
</dbReference>
<keyword evidence="3" id="KW-0328">Glycosyltransferase</keyword>
<keyword evidence="7 8" id="KW-0472">Membrane</keyword>
<dbReference type="GO" id="GO:0005886">
    <property type="term" value="C:plasma membrane"/>
    <property type="evidence" value="ECO:0007669"/>
    <property type="project" value="UniProtKB-SubCell"/>
</dbReference>
<organism evidence="10 11">
    <name type="scientific">Pedobacter hiemivivus</name>
    <dbReference type="NCBI Taxonomy" id="2530454"/>
    <lineage>
        <taxon>Bacteria</taxon>
        <taxon>Pseudomonadati</taxon>
        <taxon>Bacteroidota</taxon>
        <taxon>Sphingobacteriia</taxon>
        <taxon>Sphingobacteriales</taxon>
        <taxon>Sphingobacteriaceae</taxon>
        <taxon>Pedobacter</taxon>
    </lineage>
</organism>
<dbReference type="OrthoDB" id="1491458at2"/>
<evidence type="ECO:0000313" key="10">
    <source>
        <dbReference type="EMBL" id="TCC97273.1"/>
    </source>
</evidence>
<comment type="subcellular location">
    <subcellularLocation>
        <location evidence="1">Cell membrane</location>
        <topology evidence="1">Multi-pass membrane protein</topology>
    </subcellularLocation>
</comment>
<evidence type="ECO:0000256" key="5">
    <source>
        <dbReference type="ARBA" id="ARBA00022692"/>
    </source>
</evidence>
<dbReference type="AlphaFoldDB" id="A0A4R0NDF0"/>
<evidence type="ECO:0000256" key="2">
    <source>
        <dbReference type="ARBA" id="ARBA00022475"/>
    </source>
</evidence>
<dbReference type="InterPro" id="IPR050297">
    <property type="entry name" value="LipidA_mod_glycosyltrf_83"/>
</dbReference>
<feature type="transmembrane region" description="Helical" evidence="8">
    <location>
        <begin position="90"/>
        <end position="111"/>
    </location>
</feature>
<gene>
    <name evidence="10" type="ORF">EZ444_10510</name>
</gene>
<proteinExistence type="predicted"/>
<feature type="transmembrane region" description="Helical" evidence="8">
    <location>
        <begin position="117"/>
        <end position="136"/>
    </location>
</feature>
<protein>
    <recommendedName>
        <fullName evidence="9">Glycosyltransferase RgtA/B/C/D-like domain-containing protein</fullName>
    </recommendedName>
</protein>
<feature type="transmembrane region" description="Helical" evidence="8">
    <location>
        <begin position="14"/>
        <end position="32"/>
    </location>
</feature>
<dbReference type="PANTHER" id="PTHR33908:SF11">
    <property type="entry name" value="MEMBRANE PROTEIN"/>
    <property type="match status" value="1"/>
</dbReference>
<evidence type="ECO:0000256" key="8">
    <source>
        <dbReference type="SAM" id="Phobius"/>
    </source>
</evidence>
<evidence type="ECO:0000256" key="1">
    <source>
        <dbReference type="ARBA" id="ARBA00004651"/>
    </source>
</evidence>
<keyword evidence="5 8" id="KW-0812">Transmembrane</keyword>
<feature type="transmembrane region" description="Helical" evidence="8">
    <location>
        <begin position="346"/>
        <end position="366"/>
    </location>
</feature>
<comment type="caution">
    <text evidence="10">The sequence shown here is derived from an EMBL/GenBank/DDBJ whole genome shotgun (WGS) entry which is preliminary data.</text>
</comment>
<dbReference type="Pfam" id="PF13231">
    <property type="entry name" value="PMT_2"/>
    <property type="match status" value="1"/>
</dbReference>
<evidence type="ECO:0000256" key="4">
    <source>
        <dbReference type="ARBA" id="ARBA00022679"/>
    </source>
</evidence>
<dbReference type="Proteomes" id="UP000291117">
    <property type="component" value="Unassembled WGS sequence"/>
</dbReference>
<evidence type="ECO:0000313" key="11">
    <source>
        <dbReference type="Proteomes" id="UP000291117"/>
    </source>
</evidence>
<dbReference type="PANTHER" id="PTHR33908">
    <property type="entry name" value="MANNOSYLTRANSFERASE YKCB-RELATED"/>
    <property type="match status" value="1"/>
</dbReference>
<feature type="transmembrane region" description="Helical" evidence="8">
    <location>
        <begin position="172"/>
        <end position="198"/>
    </location>
</feature>
<keyword evidence="4" id="KW-0808">Transferase</keyword>
<feature type="domain" description="Glycosyltransferase RgtA/B/C/D-like" evidence="9">
    <location>
        <begin position="70"/>
        <end position="226"/>
    </location>
</feature>
<dbReference type="GO" id="GO:0016763">
    <property type="term" value="F:pentosyltransferase activity"/>
    <property type="evidence" value="ECO:0007669"/>
    <property type="project" value="TreeGrafter"/>
</dbReference>
<dbReference type="EMBL" id="SJSM01000004">
    <property type="protein sequence ID" value="TCC97273.1"/>
    <property type="molecule type" value="Genomic_DNA"/>
</dbReference>
<feature type="transmembrane region" description="Helical" evidence="8">
    <location>
        <begin position="321"/>
        <end position="340"/>
    </location>
</feature>
<name>A0A4R0NDF0_9SPHI</name>
<evidence type="ECO:0000256" key="6">
    <source>
        <dbReference type="ARBA" id="ARBA00022989"/>
    </source>
</evidence>
<sequence>MNILNTVYFSNKNYWNLSVCLLLIIGFAFRIFHFIYNRSLWIDEVYLSTSLVKMDFRELATKPLYYQQKAPIGFLWLNKLVINLFGNTEIFLRLIPLISGVASMLLFVPISKYFLNNWGRLIAIGIISFSPALIYHSVEIKQYSTELFCTLLSLYMFIKYNQSTELKGMFQWGIIGATILWFSHSAIFILSGIAIGLGLQYLLEKKWKSLFLSLIPFTIWLISFLINYTLFTHKHVESKWIVYWFRSYANFMPFPPKSLTDLTWFPLNLYRMIDYPLGLLWNFNSLTNNPPLNQVLKMPFIGIGLLFIGVYALCRRNKAHFSILIPPIIITLIASSLELYPLTERFWVFLSPILILIIAFGFDYLIKGFKSKRTIVLLLIIVLFGPFYQSLIFTFKPETFYVHKKSFQREALIYLNNNYRKNDIVYIYWNDLPGYKLYKDIYHLNFNAVEGTDVRQQSKDLKDYYKNLEPDFNQLSGGKRIWLIYNTMYTSNIGDKIDDPSWYYQKNHNSTDDLVKELLRFGPTLKKYKTKDITVYLIDNNKKK</sequence>
<evidence type="ECO:0000256" key="3">
    <source>
        <dbReference type="ARBA" id="ARBA00022676"/>
    </source>
</evidence>
<reference evidence="10 11" key="1">
    <citation type="submission" date="2019-02" db="EMBL/GenBank/DDBJ databases">
        <title>Pedobacter sp. RP-3-8 sp. nov., isolated from Arctic soil.</title>
        <authorList>
            <person name="Dahal R.H."/>
        </authorList>
    </citation>
    <scope>NUCLEOTIDE SEQUENCE [LARGE SCALE GENOMIC DNA]</scope>
    <source>
        <strain evidence="10 11">RP-3-8</strain>
    </source>
</reference>
<dbReference type="InterPro" id="IPR038731">
    <property type="entry name" value="RgtA/B/C-like"/>
</dbReference>
<feature type="transmembrane region" description="Helical" evidence="8">
    <location>
        <begin position="375"/>
        <end position="395"/>
    </location>
</feature>
<keyword evidence="11" id="KW-1185">Reference proteome</keyword>
<feature type="transmembrane region" description="Helical" evidence="8">
    <location>
        <begin position="210"/>
        <end position="231"/>
    </location>
</feature>
<evidence type="ECO:0000256" key="7">
    <source>
        <dbReference type="ARBA" id="ARBA00023136"/>
    </source>
</evidence>
<accession>A0A4R0NDF0</accession>
<evidence type="ECO:0000259" key="9">
    <source>
        <dbReference type="Pfam" id="PF13231"/>
    </source>
</evidence>
<dbReference type="RefSeq" id="WP_131608685.1">
    <property type="nucleotide sequence ID" value="NZ_SJSM01000004.1"/>
</dbReference>